<dbReference type="PANTHER" id="PTHR36169:SF1">
    <property type="entry name" value="ACETATE KINASE EUTQ"/>
    <property type="match status" value="1"/>
</dbReference>
<dbReference type="AlphaFoldDB" id="A0A6A5SWK8"/>
<gene>
    <name evidence="1" type="ORF">EJ02DRAFT_398803</name>
</gene>
<organism evidence="1 2">
    <name type="scientific">Clathrospora elynae</name>
    <dbReference type="NCBI Taxonomy" id="706981"/>
    <lineage>
        <taxon>Eukaryota</taxon>
        <taxon>Fungi</taxon>
        <taxon>Dikarya</taxon>
        <taxon>Ascomycota</taxon>
        <taxon>Pezizomycotina</taxon>
        <taxon>Dothideomycetes</taxon>
        <taxon>Pleosporomycetidae</taxon>
        <taxon>Pleosporales</taxon>
        <taxon>Diademaceae</taxon>
        <taxon>Clathrospora</taxon>
    </lineage>
</organism>
<protein>
    <recommendedName>
        <fullName evidence="3">Ethanolamine utilization protein</fullName>
    </recommendedName>
</protein>
<dbReference type="SUPFAM" id="SSF51182">
    <property type="entry name" value="RmlC-like cupins"/>
    <property type="match status" value="1"/>
</dbReference>
<dbReference type="InterPro" id="IPR010424">
    <property type="entry name" value="EutQ"/>
</dbReference>
<evidence type="ECO:0008006" key="3">
    <source>
        <dbReference type="Google" id="ProtNLM"/>
    </source>
</evidence>
<proteinExistence type="predicted"/>
<dbReference type="EMBL" id="ML976018">
    <property type="protein sequence ID" value="KAF1944218.1"/>
    <property type="molecule type" value="Genomic_DNA"/>
</dbReference>
<name>A0A6A5SWK8_9PLEO</name>
<dbReference type="InterPro" id="IPR014710">
    <property type="entry name" value="RmlC-like_jellyroll"/>
</dbReference>
<accession>A0A6A5SWK8</accession>
<reference evidence="1" key="1">
    <citation type="journal article" date="2020" name="Stud. Mycol.">
        <title>101 Dothideomycetes genomes: a test case for predicting lifestyles and emergence of pathogens.</title>
        <authorList>
            <person name="Haridas S."/>
            <person name="Albert R."/>
            <person name="Binder M."/>
            <person name="Bloem J."/>
            <person name="Labutti K."/>
            <person name="Salamov A."/>
            <person name="Andreopoulos B."/>
            <person name="Baker S."/>
            <person name="Barry K."/>
            <person name="Bills G."/>
            <person name="Bluhm B."/>
            <person name="Cannon C."/>
            <person name="Castanera R."/>
            <person name="Culley D."/>
            <person name="Daum C."/>
            <person name="Ezra D."/>
            <person name="Gonzalez J."/>
            <person name="Henrissat B."/>
            <person name="Kuo A."/>
            <person name="Liang C."/>
            <person name="Lipzen A."/>
            <person name="Lutzoni F."/>
            <person name="Magnuson J."/>
            <person name="Mondo S."/>
            <person name="Nolan M."/>
            <person name="Ohm R."/>
            <person name="Pangilinan J."/>
            <person name="Park H.-J."/>
            <person name="Ramirez L."/>
            <person name="Alfaro M."/>
            <person name="Sun H."/>
            <person name="Tritt A."/>
            <person name="Yoshinaga Y."/>
            <person name="Zwiers L.-H."/>
            <person name="Turgeon B."/>
            <person name="Goodwin S."/>
            <person name="Spatafora J."/>
            <person name="Crous P."/>
            <person name="Grigoriev I."/>
        </authorList>
    </citation>
    <scope>NUCLEOTIDE SEQUENCE</scope>
    <source>
        <strain evidence="1">CBS 161.51</strain>
    </source>
</reference>
<evidence type="ECO:0000313" key="2">
    <source>
        <dbReference type="Proteomes" id="UP000800038"/>
    </source>
</evidence>
<dbReference type="Pfam" id="PF06249">
    <property type="entry name" value="EutQ"/>
    <property type="match status" value="1"/>
</dbReference>
<dbReference type="Gene3D" id="2.60.120.10">
    <property type="entry name" value="Jelly Rolls"/>
    <property type="match status" value="1"/>
</dbReference>
<dbReference type="PANTHER" id="PTHR36169">
    <property type="entry name" value="ETHANOLAMINE UTILIZATION PROTEIN EUTQ"/>
    <property type="match status" value="1"/>
</dbReference>
<dbReference type="CDD" id="cd02228">
    <property type="entry name" value="cupin_EutQ"/>
    <property type="match status" value="1"/>
</dbReference>
<dbReference type="InterPro" id="IPR011051">
    <property type="entry name" value="RmlC_Cupin_sf"/>
</dbReference>
<evidence type="ECO:0000313" key="1">
    <source>
        <dbReference type="EMBL" id="KAF1944218.1"/>
    </source>
</evidence>
<keyword evidence="2" id="KW-1185">Reference proteome</keyword>
<sequence>MPAMQYFEKAQSSFKPPLIANENAYLGDITSSESTDPDKPISGGLYRLEKGTPLEYTYTYDEIKIILEGHFYITDETGKEVKGEKGDVFMFPKGSKILFKTDDYGLAFYVGQRKKDAA</sequence>
<dbReference type="Proteomes" id="UP000800038">
    <property type="component" value="Unassembled WGS sequence"/>
</dbReference>
<dbReference type="OrthoDB" id="4985585at2759"/>